<feature type="transmembrane region" description="Helical" evidence="1">
    <location>
        <begin position="361"/>
        <end position="383"/>
    </location>
</feature>
<feature type="transmembrane region" description="Helical" evidence="1">
    <location>
        <begin position="99"/>
        <end position="121"/>
    </location>
</feature>
<evidence type="ECO:0000313" key="3">
    <source>
        <dbReference type="Proteomes" id="UP000003748"/>
    </source>
</evidence>
<feature type="transmembrane region" description="Helical" evidence="1">
    <location>
        <begin position="338"/>
        <end position="355"/>
    </location>
</feature>
<dbReference type="AlphaFoldDB" id="D4CUB6"/>
<feature type="transmembrane region" description="Helical" evidence="1">
    <location>
        <begin position="277"/>
        <end position="297"/>
    </location>
</feature>
<protein>
    <recommendedName>
        <fullName evidence="4">Glycosyltransferase RgtA/B/C/D-like domain-containing protein</fullName>
    </recommendedName>
</protein>
<feature type="transmembrane region" description="Helical" evidence="1">
    <location>
        <begin position="193"/>
        <end position="213"/>
    </location>
</feature>
<name>D4CUB6_9FUSO</name>
<accession>D4CUB6</accession>
<comment type="caution">
    <text evidence="2">The sequence shown here is derived from an EMBL/GenBank/DDBJ whole genome shotgun (WGS) entry which is preliminary data.</text>
</comment>
<dbReference type="EMBL" id="ACJY01000051">
    <property type="protein sequence ID" value="EFE87067.1"/>
    <property type="molecule type" value="Genomic_DNA"/>
</dbReference>
<feature type="transmembrane region" description="Helical" evidence="1">
    <location>
        <begin position="395"/>
        <end position="413"/>
    </location>
</feature>
<feature type="transmembrane region" description="Helical" evidence="1">
    <location>
        <begin position="433"/>
        <end position="452"/>
    </location>
</feature>
<evidence type="ECO:0000313" key="2">
    <source>
        <dbReference type="EMBL" id="EFE87067.1"/>
    </source>
</evidence>
<proteinExistence type="predicted"/>
<sequence length="601" mass="71362">MIGITIVFRFGANSLNEDNGIYAIEELNQFNNEIFNGNIGTMGIQFSPRYYANLFMAYIMKIFSIDWFESSLWLIRVNYILYLFMIIITVMKLLKKNRLLAGLILSLCIMNSSLISISFGLNLAPDVFLGTAAPLSFLALVCVLGKKKYWLISWILVTISTFLHIHEGFWGAFLLGVMWIATSYVDKKINVKVILYIIIYLFFLAMIVVPPIMNSHPVDSNYFTQIYVYIRTPHHLLLSYIGKRLILKATILLLFVAYMLHKDFYKYQKYHNIKRNMFIENFLIITYIFLYIVHYFSTEIFKIPFITTLYIPKSFKFFTFLAIISYIILGLKRIEKKLFFRGIIFLIIPIIPNLSTNNFNYQIVMGFVILSFILEKGNFKIFAIRKKYYKEIMKILTYLIIFLIIHKNYYFIFDSLKFLYVGILFYEFIFSHIKLKKIILVLIFLIFLIPSYNSVKWKLFKLTENGYQYISGLEYAKSATDLELYELAKQFKNITSSNEEFLSDPFTAYSIYFQLFSERNSYVIYKNMPSQKHLVIQWYERVQKVKNISELNEEELKRLLKDINIKYILLTEDRFNVVEESNYFEEVIKNKKYGIFKLKEN</sequence>
<dbReference type="HOGENOM" id="CLU_453980_0_0_0"/>
<feature type="transmembrane region" description="Helical" evidence="1">
    <location>
        <begin position="309"/>
        <end position="331"/>
    </location>
</feature>
<keyword evidence="1" id="KW-0812">Transmembrane</keyword>
<evidence type="ECO:0000256" key="1">
    <source>
        <dbReference type="SAM" id="Phobius"/>
    </source>
</evidence>
<organism evidence="2 3">
    <name type="scientific">Fusobacterium periodonticum ATCC 33693</name>
    <dbReference type="NCBI Taxonomy" id="546275"/>
    <lineage>
        <taxon>Bacteria</taxon>
        <taxon>Fusobacteriati</taxon>
        <taxon>Fusobacteriota</taxon>
        <taxon>Fusobacteriia</taxon>
        <taxon>Fusobacteriales</taxon>
        <taxon>Fusobacteriaceae</taxon>
        <taxon>Fusobacterium</taxon>
    </lineage>
</organism>
<feature type="transmembrane region" description="Helical" evidence="1">
    <location>
        <begin position="149"/>
        <end position="165"/>
    </location>
</feature>
<feature type="transmembrane region" description="Helical" evidence="1">
    <location>
        <begin position="245"/>
        <end position="265"/>
    </location>
</feature>
<gene>
    <name evidence="2" type="ORF">FUSPEROL_00991</name>
</gene>
<dbReference type="Proteomes" id="UP000003748">
    <property type="component" value="Unassembled WGS sequence"/>
</dbReference>
<evidence type="ECO:0008006" key="4">
    <source>
        <dbReference type="Google" id="ProtNLM"/>
    </source>
</evidence>
<feature type="transmembrane region" description="Helical" evidence="1">
    <location>
        <begin position="50"/>
        <end position="68"/>
    </location>
</feature>
<dbReference type="STRING" id="546275.FUSPEROL_00991"/>
<keyword evidence="1" id="KW-0472">Membrane</keyword>
<keyword evidence="1" id="KW-1133">Transmembrane helix</keyword>
<reference evidence="2 3" key="1">
    <citation type="submission" date="2010-02" db="EMBL/GenBank/DDBJ databases">
        <authorList>
            <person name="Weinstock G."/>
            <person name="Sodergren E."/>
            <person name="Clifton S."/>
            <person name="Fulton L."/>
            <person name="Fulton B."/>
            <person name="Courtney L."/>
            <person name="Fronick C."/>
            <person name="Harrison M."/>
            <person name="Strong C."/>
            <person name="Farmer C."/>
            <person name="Delahaunty K."/>
            <person name="Markovic C."/>
            <person name="Hall O."/>
            <person name="Minx P."/>
            <person name="Tomlinson C."/>
            <person name="Mitreva M."/>
            <person name="Nelson J."/>
            <person name="Hou S."/>
            <person name="Wollam A."/>
            <person name="Pepin K.H."/>
            <person name="Johnson M."/>
            <person name="Bhonagiri V."/>
            <person name="Zhang X."/>
            <person name="Suruliraj S."/>
            <person name="Warren W."/>
            <person name="Chinwalla A."/>
            <person name="Mardis E.R."/>
            <person name="Wilson R.K."/>
        </authorList>
    </citation>
    <scope>NUCLEOTIDE SEQUENCE [LARGE SCALE GENOMIC DNA]</scope>
    <source>
        <strain evidence="2 3">ATCC 33693</strain>
    </source>
</reference>
<feature type="transmembrane region" description="Helical" evidence="1">
    <location>
        <begin position="74"/>
        <end position="94"/>
    </location>
</feature>